<dbReference type="PANTHER" id="PTHR23416:SF78">
    <property type="entry name" value="LIPOPOLYSACCHARIDE BIOSYNTHESIS O-ACETYL TRANSFERASE WBBJ-RELATED"/>
    <property type="match status" value="1"/>
</dbReference>
<dbReference type="Gene3D" id="2.160.10.10">
    <property type="entry name" value="Hexapeptide repeat proteins"/>
    <property type="match status" value="1"/>
</dbReference>
<dbReference type="PANTHER" id="PTHR23416">
    <property type="entry name" value="SIALIC ACID SYNTHASE-RELATED"/>
    <property type="match status" value="1"/>
</dbReference>
<dbReference type="EMBL" id="CAEZVF010000038">
    <property type="protein sequence ID" value="CAB4618561.1"/>
    <property type="molecule type" value="Genomic_DNA"/>
</dbReference>
<dbReference type="PROSITE" id="PS00101">
    <property type="entry name" value="HEXAPEP_TRANSFERASES"/>
    <property type="match status" value="1"/>
</dbReference>
<protein>
    <submittedName>
        <fullName evidence="2">Unannotated protein</fullName>
    </submittedName>
</protein>
<reference evidence="2" key="1">
    <citation type="submission" date="2020-05" db="EMBL/GenBank/DDBJ databases">
        <authorList>
            <person name="Chiriac C."/>
            <person name="Salcher M."/>
            <person name="Ghai R."/>
            <person name="Kavagutti S V."/>
        </authorList>
    </citation>
    <scope>NUCLEOTIDE SEQUENCE</scope>
</reference>
<dbReference type="InterPro" id="IPR018357">
    <property type="entry name" value="Hexapep_transf_CS"/>
</dbReference>
<sequence length="260" mass="28408">MQVLTTLTSFSDDQGNVIEYDGTVEGEIKIKFKGNNNRLTIHPGAKIQRLFVDFDCDNGVLTIDENLGGPPFRANIRVGQDSTVTVGKNVSATSAVAISATEGTTVAIGDDVMFASENEVRADDGHPIFDVRTEKRVNVSRSITIGNHVWVAREAVLLGGASIGEGSVIGYRSLVTGKIPNNCIAVGIPAKVVRKSIAWERPHLSMIKPYYKPDSRSIKKSPYWNVTEGDVQVGPRLTPTVILKRARRVAGKVKRRLQRR</sequence>
<dbReference type="InterPro" id="IPR001451">
    <property type="entry name" value="Hexapep"/>
</dbReference>
<dbReference type="InterPro" id="IPR011004">
    <property type="entry name" value="Trimer_LpxA-like_sf"/>
</dbReference>
<dbReference type="CDD" id="cd04647">
    <property type="entry name" value="LbH_MAT_like"/>
    <property type="match status" value="1"/>
</dbReference>
<evidence type="ECO:0000256" key="1">
    <source>
        <dbReference type="ARBA" id="ARBA00022679"/>
    </source>
</evidence>
<dbReference type="SUPFAM" id="SSF51161">
    <property type="entry name" value="Trimeric LpxA-like enzymes"/>
    <property type="match status" value="1"/>
</dbReference>
<organism evidence="2">
    <name type="scientific">freshwater metagenome</name>
    <dbReference type="NCBI Taxonomy" id="449393"/>
    <lineage>
        <taxon>unclassified sequences</taxon>
        <taxon>metagenomes</taxon>
        <taxon>ecological metagenomes</taxon>
    </lineage>
</organism>
<keyword evidence="1" id="KW-0808">Transferase</keyword>
<proteinExistence type="predicted"/>
<dbReference type="InterPro" id="IPR051159">
    <property type="entry name" value="Hexapeptide_acetyltransf"/>
</dbReference>
<gene>
    <name evidence="2" type="ORF">UFOPK1939_00387</name>
</gene>
<dbReference type="AlphaFoldDB" id="A0A6J6HWW2"/>
<dbReference type="GO" id="GO:0016740">
    <property type="term" value="F:transferase activity"/>
    <property type="evidence" value="ECO:0007669"/>
    <property type="project" value="UniProtKB-KW"/>
</dbReference>
<dbReference type="Pfam" id="PF00132">
    <property type="entry name" value="Hexapep"/>
    <property type="match status" value="1"/>
</dbReference>
<evidence type="ECO:0000313" key="2">
    <source>
        <dbReference type="EMBL" id="CAB4618561.1"/>
    </source>
</evidence>
<accession>A0A6J6HWW2</accession>
<name>A0A6J6HWW2_9ZZZZ</name>